<protein>
    <submittedName>
        <fullName evidence="2">Uncharacterized protein</fullName>
    </submittedName>
</protein>
<dbReference type="AlphaFoldDB" id="A0A8H5F1U2"/>
<evidence type="ECO:0000256" key="1">
    <source>
        <dbReference type="SAM" id="MobiDB-lite"/>
    </source>
</evidence>
<keyword evidence="3" id="KW-1185">Reference proteome</keyword>
<organism evidence="2 3">
    <name type="scientific">Psilocybe cf. subviscida</name>
    <dbReference type="NCBI Taxonomy" id="2480587"/>
    <lineage>
        <taxon>Eukaryota</taxon>
        <taxon>Fungi</taxon>
        <taxon>Dikarya</taxon>
        <taxon>Basidiomycota</taxon>
        <taxon>Agaricomycotina</taxon>
        <taxon>Agaricomycetes</taxon>
        <taxon>Agaricomycetidae</taxon>
        <taxon>Agaricales</taxon>
        <taxon>Agaricineae</taxon>
        <taxon>Strophariaceae</taxon>
        <taxon>Psilocybe</taxon>
    </lineage>
</organism>
<feature type="compositionally biased region" description="Low complexity" evidence="1">
    <location>
        <begin position="298"/>
        <end position="317"/>
    </location>
</feature>
<gene>
    <name evidence="2" type="ORF">D9619_001201</name>
</gene>
<evidence type="ECO:0000313" key="3">
    <source>
        <dbReference type="Proteomes" id="UP000567179"/>
    </source>
</evidence>
<sequence length="435" mass="47934">MDNSTMVSYKLLKRLWVAANKVVLQIDFCSSPCSSPPQYFQRTKSPYLRNLRPSRIQESMKCLPVSSSSPETAPSLEDASPLLARMTTSPTTGMQPLFAAKSPLQKKSPPWSTTSIFTFIINTEIYSTPKDGGKPTRTERFNYDMVHGAEGSSTFHQPVADKQDHKHSLDGVFSRALDATDKSKKRRDLKKIFKSLLGLLQNDLADEGNESHATITEEEDSCYDSTEYFSACDTPYSSNASSAAPFRPPIDKLSDKFKSHEEDPRLLWTETVQDFVNSVTVMSHRAAGIHGPDKRSDPTPTRTTPTPSSASEALSSLSAAQAPLSHPALVNLLQDAICEAVKQQFAALQTGNAASIQSRVQLILNEGNRSASDRTLPQGPTRNARGMHQMRIPDWRVSGVVESFVITAKSKRAFLEGVIPLDEGQLLKSAQWDNL</sequence>
<feature type="region of interest" description="Disordered" evidence="1">
    <location>
        <begin position="286"/>
        <end position="317"/>
    </location>
</feature>
<dbReference type="Proteomes" id="UP000567179">
    <property type="component" value="Unassembled WGS sequence"/>
</dbReference>
<comment type="caution">
    <text evidence="2">The sequence shown here is derived from an EMBL/GenBank/DDBJ whole genome shotgun (WGS) entry which is preliminary data.</text>
</comment>
<proteinExistence type="predicted"/>
<reference evidence="2 3" key="1">
    <citation type="journal article" date="2020" name="ISME J.">
        <title>Uncovering the hidden diversity of litter-decomposition mechanisms in mushroom-forming fungi.</title>
        <authorList>
            <person name="Floudas D."/>
            <person name="Bentzer J."/>
            <person name="Ahren D."/>
            <person name="Johansson T."/>
            <person name="Persson P."/>
            <person name="Tunlid A."/>
        </authorList>
    </citation>
    <scope>NUCLEOTIDE SEQUENCE [LARGE SCALE GENOMIC DNA]</scope>
    <source>
        <strain evidence="2 3">CBS 101986</strain>
    </source>
</reference>
<evidence type="ECO:0000313" key="2">
    <source>
        <dbReference type="EMBL" id="KAF5320740.1"/>
    </source>
</evidence>
<dbReference type="EMBL" id="JAACJJ010000028">
    <property type="protein sequence ID" value="KAF5320740.1"/>
    <property type="molecule type" value="Genomic_DNA"/>
</dbReference>
<name>A0A8H5F1U2_9AGAR</name>
<accession>A0A8H5F1U2</accession>